<dbReference type="KEGG" id="gba:J421_3791"/>
<dbReference type="AlphaFoldDB" id="W0RPC5"/>
<dbReference type="InterPro" id="IPR043519">
    <property type="entry name" value="NT_sf"/>
</dbReference>
<dbReference type="Gene3D" id="3.30.460.40">
    <property type="match status" value="1"/>
</dbReference>
<protein>
    <recommendedName>
        <fullName evidence="4">Nucleotidyltransferase family protein</fullName>
    </recommendedName>
</protein>
<dbReference type="InParanoid" id="W0RPC5"/>
<evidence type="ECO:0000256" key="1">
    <source>
        <dbReference type="SAM" id="MobiDB-lite"/>
    </source>
</evidence>
<sequence length="328" mass="37274">MHRDPHDAPPDEPLDPSVPARPRVRRPRRAPKPDVAPAPSTRKAGPQPLHSAVDAERRAYPRPPRRHDLAAPTSQAVYRRVMETLREGGVRFLVGGAYAFTPITGIPRSTKDFDVFVAKTEIHRALEVLDAAGFRTELTFPHWLGKAYWGQDFVDLIFSSGNGVAPVDERWFEHAPTGKVLGVDVLIAPAEESLWSKAFVMERERYDGNDIIHLLRSRAERLDWNRVLERFGDRWRVLLSYLVLFGFVYPGERSRIPPWVMELLLDRLRNELTNDAPVGRLCQGTILSRQQYLPDVLEWGYADGRLVPNGEMNPHEIAEWTAAIGTKK</sequence>
<dbReference type="EMBL" id="CP007128">
    <property type="protein sequence ID" value="AHG91328.1"/>
    <property type="molecule type" value="Genomic_DNA"/>
</dbReference>
<accession>W0RPC5</accession>
<dbReference type="PATRIC" id="fig|861299.3.peg.3845"/>
<proteinExistence type="predicted"/>
<keyword evidence="3" id="KW-1185">Reference proteome</keyword>
<feature type="region of interest" description="Disordered" evidence="1">
    <location>
        <begin position="1"/>
        <end position="72"/>
    </location>
</feature>
<evidence type="ECO:0008006" key="4">
    <source>
        <dbReference type="Google" id="ProtNLM"/>
    </source>
</evidence>
<evidence type="ECO:0000313" key="2">
    <source>
        <dbReference type="EMBL" id="AHG91328.1"/>
    </source>
</evidence>
<dbReference type="Proteomes" id="UP000019151">
    <property type="component" value="Chromosome"/>
</dbReference>
<reference evidence="2 3" key="1">
    <citation type="journal article" date="2014" name="Genome Announc.">
        <title>Genome Sequence and Methylome of Soil Bacterium Gemmatirosa kalamazoonensis KBS708T, a Member of the Rarely Cultivated Gemmatimonadetes Phylum.</title>
        <authorList>
            <person name="Debruyn J.M."/>
            <person name="Radosevich M."/>
            <person name="Wommack K.E."/>
            <person name="Polson S.W."/>
            <person name="Hauser L.J."/>
            <person name="Fawaz M.N."/>
            <person name="Korlach J."/>
            <person name="Tsai Y.C."/>
        </authorList>
    </citation>
    <scope>NUCLEOTIDE SEQUENCE [LARGE SCALE GENOMIC DNA]</scope>
    <source>
        <strain evidence="2 3">KBS708</strain>
    </source>
</reference>
<dbReference type="HOGENOM" id="CLU_070788_0_0_0"/>
<dbReference type="STRING" id="861299.J421_3791"/>
<dbReference type="eggNOG" id="ENOG502Z7QD">
    <property type="taxonomic scope" value="Bacteria"/>
</dbReference>
<organism evidence="2 3">
    <name type="scientific">Gemmatirosa kalamazoonensis</name>
    <dbReference type="NCBI Taxonomy" id="861299"/>
    <lineage>
        <taxon>Bacteria</taxon>
        <taxon>Pseudomonadati</taxon>
        <taxon>Gemmatimonadota</taxon>
        <taxon>Gemmatimonadia</taxon>
        <taxon>Gemmatimonadales</taxon>
        <taxon>Gemmatimonadaceae</taxon>
        <taxon>Gemmatirosa</taxon>
    </lineage>
</organism>
<evidence type="ECO:0000313" key="3">
    <source>
        <dbReference type="Proteomes" id="UP000019151"/>
    </source>
</evidence>
<dbReference type="SUPFAM" id="SSF81301">
    <property type="entry name" value="Nucleotidyltransferase"/>
    <property type="match status" value="1"/>
</dbReference>
<gene>
    <name evidence="2" type="ORF">J421_3791</name>
</gene>
<name>W0RPC5_9BACT</name>